<dbReference type="GO" id="GO:0009307">
    <property type="term" value="P:DNA restriction-modification system"/>
    <property type="evidence" value="ECO:0007669"/>
    <property type="project" value="UniProtKB-KW"/>
</dbReference>
<dbReference type="STRING" id="491915.Aflv_1191"/>
<evidence type="ECO:0000256" key="4">
    <source>
        <dbReference type="ARBA" id="ARBA00022747"/>
    </source>
</evidence>
<reference evidence="7 8" key="1">
    <citation type="journal article" date="2008" name="Genome Biol.">
        <title>Encapsulated in silica: genome, proteome and physiology of the thermophilic bacterium Anoxybacillus flavithermus WK1.</title>
        <authorList>
            <person name="Saw J.H."/>
            <person name="Mountain B.W."/>
            <person name="Feng L."/>
            <person name="Omelchenko M.V."/>
            <person name="Hou S."/>
            <person name="Saito J.A."/>
            <person name="Stott M.B."/>
            <person name="Li D."/>
            <person name="Zhao G."/>
            <person name="Wu J."/>
            <person name="Galperin M.Y."/>
            <person name="Koonin E.V."/>
            <person name="Makarova K.S."/>
            <person name="Wolf Y.I."/>
            <person name="Rigden D.J."/>
            <person name="Dunfield P.F."/>
            <person name="Wang L."/>
            <person name="Alam M."/>
        </authorList>
    </citation>
    <scope>NUCLEOTIDE SEQUENCE [LARGE SCALE GENOMIC DNA]</scope>
    <source>
        <strain evidence="8">DSM 21510 / WK1</strain>
    </source>
</reference>
<dbReference type="GO" id="GO:0003677">
    <property type="term" value="F:DNA binding"/>
    <property type="evidence" value="ECO:0007669"/>
    <property type="project" value="InterPro"/>
</dbReference>
<name>B7GJB9_ANOFW</name>
<keyword evidence="4" id="KW-0680">Restriction system</keyword>
<evidence type="ECO:0000256" key="2">
    <source>
        <dbReference type="ARBA" id="ARBA00022603"/>
    </source>
</evidence>
<evidence type="ECO:0000256" key="3">
    <source>
        <dbReference type="ARBA" id="ARBA00022679"/>
    </source>
</evidence>
<dbReference type="EC" id="2.1.1.-" evidence="5"/>
<evidence type="ECO:0000256" key="5">
    <source>
        <dbReference type="RuleBase" id="RU362026"/>
    </source>
</evidence>
<keyword evidence="3" id="KW-0808">Transferase</keyword>
<dbReference type="PATRIC" id="fig|491915.6.peg.1217"/>
<dbReference type="InterPro" id="IPR029063">
    <property type="entry name" value="SAM-dependent_MTases_sf"/>
</dbReference>
<dbReference type="AlphaFoldDB" id="B7GJB9"/>
<protein>
    <recommendedName>
        <fullName evidence="5">Methyltransferase</fullName>
        <ecNumber evidence="5">2.1.1.-</ecNumber>
    </recommendedName>
</protein>
<dbReference type="EMBL" id="CP000922">
    <property type="protein sequence ID" value="ACJ33567.1"/>
    <property type="molecule type" value="Genomic_DNA"/>
</dbReference>
<dbReference type="GO" id="GO:0032259">
    <property type="term" value="P:methylation"/>
    <property type="evidence" value="ECO:0007669"/>
    <property type="project" value="UniProtKB-KW"/>
</dbReference>
<evidence type="ECO:0000256" key="1">
    <source>
        <dbReference type="ARBA" id="ARBA00006594"/>
    </source>
</evidence>
<dbReference type="REBASE" id="19235">
    <property type="entry name" value="M1.AflWKORF1191P"/>
</dbReference>
<dbReference type="RefSeq" id="WP_012574818.1">
    <property type="nucleotide sequence ID" value="NC_011567.1"/>
</dbReference>
<proteinExistence type="inferred from homology"/>
<gene>
    <name evidence="7" type="ordered locus">Aflv_1191</name>
</gene>
<dbReference type="SUPFAM" id="SSF53335">
    <property type="entry name" value="S-adenosyl-L-methionine-dependent methyltransferases"/>
    <property type="match status" value="1"/>
</dbReference>
<dbReference type="PROSITE" id="PS00092">
    <property type="entry name" value="N6_MTASE"/>
    <property type="match status" value="1"/>
</dbReference>
<dbReference type="PANTHER" id="PTHR13370:SF3">
    <property type="entry name" value="TRNA (GUANINE(10)-N2)-METHYLTRANSFERASE HOMOLOG"/>
    <property type="match status" value="1"/>
</dbReference>
<evidence type="ECO:0000259" key="6">
    <source>
        <dbReference type="Pfam" id="PF01555"/>
    </source>
</evidence>
<dbReference type="Pfam" id="PF01555">
    <property type="entry name" value="N6_N4_Mtase"/>
    <property type="match status" value="1"/>
</dbReference>
<dbReference type="Proteomes" id="UP000000742">
    <property type="component" value="Chromosome"/>
</dbReference>
<dbReference type="Gene3D" id="3.40.50.150">
    <property type="entry name" value="Vaccinia Virus protein VP39"/>
    <property type="match status" value="1"/>
</dbReference>
<keyword evidence="2 7" id="KW-0489">Methyltransferase</keyword>
<evidence type="ECO:0000313" key="7">
    <source>
        <dbReference type="EMBL" id="ACJ33567.1"/>
    </source>
</evidence>
<accession>B7GJB9</accession>
<dbReference type="KEGG" id="afl:Aflv_1191"/>
<dbReference type="GO" id="GO:0005737">
    <property type="term" value="C:cytoplasm"/>
    <property type="evidence" value="ECO:0007669"/>
    <property type="project" value="TreeGrafter"/>
</dbReference>
<comment type="similarity">
    <text evidence="1 5">Belongs to the N(4)/N(6)-methyltransferase family.</text>
</comment>
<dbReference type="InterPro" id="IPR001091">
    <property type="entry name" value="RM_Methyltransferase"/>
</dbReference>
<dbReference type="eggNOG" id="COG2189">
    <property type="taxonomic scope" value="Bacteria"/>
</dbReference>
<feature type="domain" description="DNA methylase N-4/N-6" evidence="6">
    <location>
        <begin position="38"/>
        <end position="253"/>
    </location>
</feature>
<organism evidence="7 8">
    <name type="scientific">Anoxybacillus flavithermus (strain DSM 21510 / WK1)</name>
    <dbReference type="NCBI Taxonomy" id="491915"/>
    <lineage>
        <taxon>Bacteria</taxon>
        <taxon>Bacillati</taxon>
        <taxon>Bacillota</taxon>
        <taxon>Bacilli</taxon>
        <taxon>Bacillales</taxon>
        <taxon>Anoxybacillaceae</taxon>
        <taxon>Anoxybacillus</taxon>
    </lineage>
</organism>
<dbReference type="InterPro" id="IPR002941">
    <property type="entry name" value="DNA_methylase_N4/N6"/>
</dbReference>
<dbReference type="GeneID" id="7037448"/>
<dbReference type="InterPro" id="IPR002052">
    <property type="entry name" value="DNA_methylase_N6_adenine_CS"/>
</dbReference>
<evidence type="ECO:0000313" key="8">
    <source>
        <dbReference type="Proteomes" id="UP000000742"/>
    </source>
</evidence>
<dbReference type="GO" id="GO:0008170">
    <property type="term" value="F:N-methyltransferase activity"/>
    <property type="evidence" value="ECO:0007669"/>
    <property type="project" value="InterPro"/>
</dbReference>
<dbReference type="PRINTS" id="PR00508">
    <property type="entry name" value="S21N4MTFRASE"/>
</dbReference>
<dbReference type="PANTHER" id="PTHR13370">
    <property type="entry name" value="RNA METHYLASE-RELATED"/>
    <property type="match status" value="1"/>
</dbReference>
<sequence>MNTCFTKINERFVIVSESCVLIQDDCLRALQYIQPSSIHMIFADPPYFLSNGGISCKSGKIVRVDKGEWDKERDREKIDEFNYRWIQACKRVLKEDGTIWITGTFHNIHSVGQALHQLGFKILNSIVWQKTDPPPNMSKRMFTHSHEYIIWAKKSPKSRHYFNYEAMVKENNGKQMTDVWTIPHVPPHEKTFGNHPTQKPLQLLNRIIIASTKQNDIILDPFCGSGTTGVSALCLNRKFIGMERELSFIQLTKRRIQSVYGII</sequence>
<dbReference type="HOGENOM" id="CLU_024927_5_1_9"/>